<protein>
    <submittedName>
        <fullName evidence="1">Uncharacterized protein</fullName>
    </submittedName>
</protein>
<reference evidence="1" key="1">
    <citation type="submission" date="2022-04" db="EMBL/GenBank/DDBJ databases">
        <title>Jade perch genome.</title>
        <authorList>
            <person name="Chao B."/>
        </authorList>
    </citation>
    <scope>NUCLEOTIDE SEQUENCE</scope>
    <source>
        <strain evidence="1">CB-2022</strain>
    </source>
</reference>
<organism evidence="1 2">
    <name type="scientific">Scortum barcoo</name>
    <name type="common">barcoo grunter</name>
    <dbReference type="NCBI Taxonomy" id="214431"/>
    <lineage>
        <taxon>Eukaryota</taxon>
        <taxon>Metazoa</taxon>
        <taxon>Chordata</taxon>
        <taxon>Craniata</taxon>
        <taxon>Vertebrata</taxon>
        <taxon>Euteleostomi</taxon>
        <taxon>Actinopterygii</taxon>
        <taxon>Neopterygii</taxon>
        <taxon>Teleostei</taxon>
        <taxon>Neoteleostei</taxon>
        <taxon>Acanthomorphata</taxon>
        <taxon>Eupercaria</taxon>
        <taxon>Centrarchiformes</taxon>
        <taxon>Terapontoidei</taxon>
        <taxon>Terapontidae</taxon>
        <taxon>Scortum</taxon>
    </lineage>
</organism>
<comment type="caution">
    <text evidence="1">The sequence shown here is derived from an EMBL/GenBank/DDBJ whole genome shotgun (WGS) entry which is preliminary data.</text>
</comment>
<evidence type="ECO:0000313" key="2">
    <source>
        <dbReference type="Proteomes" id="UP000831701"/>
    </source>
</evidence>
<name>A0ACB8VN03_9TELE</name>
<accession>A0ACB8VN03</accession>
<proteinExistence type="predicted"/>
<dbReference type="Proteomes" id="UP000831701">
    <property type="component" value="Chromosome 20"/>
</dbReference>
<evidence type="ECO:0000313" key="1">
    <source>
        <dbReference type="EMBL" id="KAI3355898.1"/>
    </source>
</evidence>
<gene>
    <name evidence="1" type="ORF">L3Q82_004446</name>
</gene>
<dbReference type="EMBL" id="CM041550">
    <property type="protein sequence ID" value="KAI3355898.1"/>
    <property type="molecule type" value="Genomic_DNA"/>
</dbReference>
<sequence>MGDPYAYPLLVDIEENSIPKLRNKLVKYFQSKKSHGGDCEVDYENGSRTAVLRFRREEDQKNVLGKEAHQIVLEKGVLRLTVRLPADEPAQGAPSAKISKKSDVAVSAEQSGTFEPSPALEAETAGKGGDDELADEELCSTSAVLENIPQTMNQEFLEMLVENVLKDPDSPTVSQSFTLEVISGISSAVVTFQSGKENTNFVMRCPQNKTFMKKRLSVRSLEPTSQVVVEDIKNFSEDLLRLYFENEGGDVENTALNQLEQSLIITFKDCKAVQKVMKKKHHIKQEEIRVYPFYTSLGTALYGKDKPTLKLPAAISETIDKAVWKYIQGNQSAANTIQSHLAKHFCSVNLHRSTVCLNPVSSVLQQKNAKTLVKEWRDTVKSAFAQALTAFRSLELQPEPKAWAESEDKVREILLKEDVAIVPDKASGVILVAGLVADVRRLEETLCEVMNNIVKRVHREKMSVTQEIKVAPSIFHILCQHGLQDQLQCVYPELKMSFGKKSPDVLITGLKDEISAAHKVIYDAVLALKRQNLEIDRSVLDFLKDEQQDELTNTLLVPNGINAAFEISAHRVQLLAVSDRDLNDAEEHLKRVLMSKYTDAEDSNVLLKPEWQQLVSQLKNTHNKSGRRIQISTTDQRVVVSGYKDSVTQVSSKLEDYLWQNAEVEETVMVKPNAMVEYIKKVGTSWLERMQGKVVVTYKKEAVSLRGSRIYVKDCKVLLENFVSSLFFEIFKVSKPGVKKFFHDKEALHVTSLLSETGCLVQLVDGTSGEEEDPSQVSKPTYRLQTTDGVEIAVCKADMCSYSVQAVVSASNEDLKLNGGLSAALLKAAGPQLQDECDKLISVNGQLKPGDCVITGAGGQLCCKKVIHAVGPRFDPAKPQKALAQLKRAVKGSLELAEKHGCISVALPAISRSLHFPLKLCAVTIVKAVKEHCDEKYDDNTLKRIHFVDNEDIVVQVMEEAVRQEFGNSGVSPMGQTLPMKAIKSTLVKHAGSDPNCLGQAQTKEGLGITLTKGNIEVATTEVTVNTVFEDLNLNKGAVSAAIFRVAGANLQLLVSAKSSSGKIGEVIVTDGCNLKSKQVFHVVTPHWDKGQGTAEKVFSDEFMKKFPSASGGVVPTSSTQRQGPFSKVVSGSGMHETKMGSVTIQVATGDITKETTDVIINSSNENFSLKSGVSKAILDAAGQAVEVECQNLGAQPNPGMIMTQPGNLKCKNILHIVGQTDPIKINKVVKEALQMCVKNSHTSVAFPAIGTGQGNVQASQVADAMLDAMIEVLSQNTSSTLKTIRIVIFQPPMLKDFHNSMQQREAPDPKDKGTFWGSIGTKIKYLHSALFVSERADRPQTEGDFVIEPLEVDPVCFHICGKSQAEVDSAKQRIDQLISKEHNKICIADDTILSFTDAEHKCIADIQKTLSVSIRTESKNGQASITIEGLSKDVLKATNDIHMLLKKARDEEDLKKKVELAGTVADWQYLQQGLPFQSFGAMSNFELEQALEKKLPNIKVKIQGQEYTVTMPNGPATDKQGRTLEIKRIDKLKDEDVPENWVTIPANASSQAVTINPGTAEYTEVQNLFKATCQQNIIKIERIQNPVLWKSLQIKKRDMEQRNGHQNNEKRLFHGTCHTTVAHINDYGFNRSYAGKNAACYGKGTYFAVNASYSASNTYSKPNLTGEKCMYLCRVLTGDYITGNQTMIIPPAKSNNSIQIYDSVVDNMANPSIFPPMGAAGVSTCLLETSNTEVFSPSGLVLPPQPWSERQSGFTLFPFREPHEGEPNKSPPAGSGTDRTQILRTPLPSNSSQRDSHPMASSGHTHPGGPAEGAGLGESLSMQGSTERLSSSAVNRVLMEVLMYFGRAVCVFYPVYLTGYLGLSISWVLLCMVMVTWWKKNRQWKESKIGTAIEFMDNETHVVNKELQSALQMASWVLQQAWPFFGMYMEKLLKENIQPAVRLSNPALRMFRFTKIHFGHIPLKITGLKVFTHEVDQREVILDMNISYAGDADIDAVVKEPIKAGVKEIKLNGMLRVILEPLIGDAPLVGGITIFFIRRPTLQINWTGMTNLLDSPAFRILLSGCNAPSSRLVLPSSLSEETIINIIASLMVLPNRMCVPLIDQVKVDNMRFPLPRGVVRVHLLEARDLVAKDTYMMGLVKGKSDPYTILRVGNRQFKSKTIKENLNPIWNEVYEFVVHEAPGQELEMDLFDEDTDKDDFIGNYRLDLGEVKREREMDQWFSLEGVPHGELHLKLQWFSLKNDPSLLTESAGGLACAMLAVYLDNASNLPKDHHEITENQKHGKHSREARLTKRTACPNSFVEFSIDKDVKKSKTVFASKDPVWEEGFTFFVHDVRRQQLSIQVKEPEKKTQLGVFNLPLNRLINTSDMTLDQRFPLERSGANSQIKLKATLRILTLEKPPPKIPLKPPQQVKPQTNQGATPSAATPSNTFTTVQASPSPVTQAANSQNGFNENYSAHRRGSFVASETCRSSPSNMRRYDSHSLLSDNSIASSRFDISEGALYPEAIRNHQGSFGEINLTVRYADLRHKLLVIVNACRNLFCCSDNGTDSYVRLYLLPDQSWRHRKRTHVKRKTVNPVFNDKFEFDVSLEEAKTRKLDVSVKNGRMFHSRERKDIGMVMLDFSQLDLIKGVSECTKLMVTFVIQAHRKQPWMETQPSFSLQPELQQKAQGAEAAVKRDGLTEGADSRLSKSYVGDQSLKKRKAVRSSTRTQLIKKHKSLRETLVKFIWASLVAHMSIMKTLCLSVFSIMICFDIVEVVRYTFRGSRDNDKDKVKNLPPHRLEVEVVPKPWNKAFVQARKRMRNKLHSINPTMLQVQYNWQVQYEHFRLIDVEEFHSREESMELSVFQQIVARQVDNARKILLKDWMDIVHFVYYEGCRLQLVPTFESPKLLPFFNCAATLMTSQIQNLAIDSMKDYTHLISQDPQSERAYEHPGFVLHLILEDREIKFEPDLKLYEEALINVFEFMLRSISMVPRVETRLFPVSHSLQSERTLKPIILPEIVQAHQEEVRRVFWAECVRPNEYVHEYDKYASLVSRQAEEDVEQFLSQQHSFQEIMVEVIHYQQLADQIRLCNEFEKIAERALSTPPDTQKLMELKTYMNKVEITEMPLLEQRLADSSTQLCFLMDFVTLLQTDMELNKRTIQWLKRMPSIFKEHQQIITEKTEQYQSSLKMCRDRFVEELESYSVQVEEFTNFGELTDLSKYLKKSQALNAKLELAMEKINDFNLEEEAYGWSVSQYPQRKKIQDKLTPFLRLYETATDFLDQYEQWLHGPLLGVNPDKVEGDVGNYWRTLYKLEKVFSDVPKALNIATIMKTKVEGFKEHIPMMQVLCNPGLRERHWAAMSEVADIALQPTDDQACVAHFLSMHLEQHLSSFEGISEAASKEYSLEKAMEKMANEWGDMEFSLLAYRETGTSILSSVDEVQMLLDDHIVKTQTMRGSPFIKPFEVEIREWEDKLLLLQEILDEWLKVQSTWLYLEPIFSSPDIITQMPEEGRRFTTVDKTWRDTMKQVSLDKHVLAVIAIDKMLERLKTSNELLEMILKGLNNYLEKKRLYFPRFFFLSNEELLEILSETKDPTRVQPHLKKCFEGIASVVFTDVLDITHMKSSEGEVVQLLDIISTSKARGQVEKWLLELENGMIASLHKVIGEAIMAYPNELRINWVRAWPGQTVLCVSQVYWTKDIHEAINSGQKALDAYLEQNNRQIDDIVALVRGKLSKQNRVTLGALVVLDVHARDVLATLVQKGISDENDFEWLSQLRYYWVENHLQTKMINAGLPYGYEYLGNTPRLVITPLTDRCYRTLFGALHLHLGGAPEGPAGTGKTETTKDLAKAVAKQCVVFNCSDGLDYIALGKFFKGLLSCGAWACFDEFNRIDLEVLSVVAQQILTIQRGIAAHAEMLMFEGTELKLDPSCAVFITMNPGYAGRSELPDNLKALFRTVAMMVPDYAMIAEIVLYSCGFVTARPLSVKIVATYRLCSEQLSSQHHYDYGMRAVKSVLTAAGNLKGITSDLFPGVKLPKRDYRVLLEAIEENCKRMNLQVTDFFAEKILQIYEMMIVRHGFMLVGEPFGGKTSAYRVLAAALHDVYEKGLMEENQVQITVINPKSITMGQLYGQFDPVSHEWSDGILAVSYRTFAASQSPDRKWLIFDGPVDAVWIENMNTVLDDNKKLCLMSGEIIQMSPQMSLIFEPMDLEVASPATVSRCGMIYMEPHMLGWRPLMLSWLNTLPDTVTSELSPTSDTNLVKSLMNLMDCMMDEFHDEAKMKSMSEKNVCSWLEGIFVFCLVWSVGASCDDPSRVKFDGVVREVLKGPLSEETRACHGILGNVEGPTKELTVPLPTEGTVYQYRFIKEGPGRWELWTDELKTAPSICKDMQFNEIIVPTENTVRYMALMELLVTHQKPTIFIGPTGTGKSVYITFLETQKAIFYSHISGVVFVDDVNMPAREVYGAQPPVELLRQWLDHWNWYDMKDCSMINLVDIQVICAMGPPGGGRNPVTPRYLRHFNMITINDFDEKTMYTIFSRIIDWHFTIRFSFPKPFAALTSQIVNSTMSVYQEATKNLLPTPTKSHYLFNLRDVSRVIQGICLSRPETADEPSIIKRLWVHEVLRVYYDRLVHDTDRSWLVSHLQVVSQSYMKENFHQLFQHLDQDHDGKVTEDDLRSLMFCDFHDPKGDDRNYCEVHNLDQLRLVVESHLEEFNNISKAPMNLVLFRFAIEHVCRISRILKQPSGHALLVGVGGSGRQSLTRLAAHMAEAELFQVEISKTYGTTEWHDDLKLIMRKSTQGEAHGVFLFTDTQIKMESFLEDIGNLLNTGEVPNLFAVDEKQELCERMRVLDRQRDREKQTDGSPLSLFNMFVERCRTQLHVVLAMSPIGDAFRNRLRRFPALINCCTINWFQPKSLFGPPSTWPEDALQAVACRFLEDIEMTDESREGCINMCKSFHTSTIQLSVRFLSELQRHNYVTPTSYLELISTFKALLETKRTEVMKMKRRYEVGLEKLESAADQVATMQVELEALQPQLLVASKEVDEMMVVIEHESVEVAETEKVVKVDEAVANDQAMAAKAIKDECDADLAEAMPILESALAALNTLTTQDITVVKSMKSPPTAVKLVMEAICILKGVKPDRVPDPSGSGKKIEDFWGPAKKLLGDMRFLQSLHDYDKDNIPSNLITIIRNKYITNPDFVPEKIRTASTAAEGMCKWVCAMDKYDKVAKVVAPKKEKLAQAEGELKVAMESLQKKQAALKEVQDKLAKLQETLEANKNKKADLENQVDLCSKKLERAEQLIGGLGGEKTRWSEMAFNLGKLYNNLTGDILISAAIVAYLGAFTSSYRQDQTEEWMNLCKSREIPCSPNMSLMNSLGDPVKIRAWTIAGLPSDSFSIDNGIIISNARRWPLMIDPQGQANKWVKNMEKANTLHIIKLSDADFVRTLENCIQFGTPVLLENVGEELDPILEPLLLRQTFKQGGALCIRLGDSTIEYAPDFRFYITTKLRNPHYLPETSVKVTLLNFMITPEGIQDQLLGIVVARERPDLEEEKQALILQGAENKRQLKEIEDKILEVLSSSEGNILEDETAVKILSCSKVLANEISEKQAVAEVTEQKIDETRMGYTPIAVHSAILFFSIADLANIEPMYQYSLSWFINLFISSIDNSDKSDDLEQRLQILRDHFTYTLYINVCRSLFEKDKLLFSFILSVNLLMHNKLVDEVEWRFLLTGGVGLDNPHSNPCTWLPKKSWDEICRLDEMEIFKGLRRDMAHLRNEWKKVYDSSSPHQTPFPEEWQEKLSQFQKMLVIRCLRPDKIIPMVQEFVSNSLGRPFIEAPPFNLSKAFVDSHCCAPLIFILSPGSDPMAALLKFGDEMGFTGNKLTSLSLGQGQGPIAMRMIETGIKEGTWVVLQNCHLATSWMSMLERVCEELNPDTTHPDFRLWLTSYPSPTFPVAVLQNGVKMTNEAPKGLRANIARSFLMDPISDPEFFGSSSKPAVFKKLLYGLCFFHALTQERRKFGPLGWNIPYEFNETDLRISVQQLHMFLEQYQEVPFDAIRYMTGECNYGGRVTDDWDRRTLRTILSIFYTSKIIEDPDYKFDPSGLYYAPAEGDYNSYIDYTKSLPLNPSPEIFGMNANADITKDQAETQLLFDSILLTQSRSSGGDAKSSDDMVFDVAADILSKLPGDFDLEAAMRRFPTSYNQSMNTVLVQEMGRFNNLLCTIRDSCVNIQKAIKGLVVMSAELEEVVSSILKGRIPGMWMKKSYPSLKPLGSYVNDFLERLKFLQDWYGQGTPAVFWVSGFFFTQAFLTGSQQNYARKHTVPIDLLGFDFEVLDDIQYKRPPEDGVYIRGLFLDGARWDRKTKLLAESYPKVLHDPMPVMWLRPVKRQDIPQRMCYVAPVYKTSERRGTLSTTGHSTNYVIAMTLNSNVPAEHWIRRGVALLCSRQTDRQILGDGGAECKHHRQRHGICISYRCWNGGHE</sequence>
<keyword evidence="2" id="KW-1185">Reference proteome</keyword>